<gene>
    <name evidence="2" type="ORF">CHYS00102_LOCUS25266</name>
</gene>
<reference evidence="2" key="1">
    <citation type="submission" date="2021-01" db="EMBL/GenBank/DDBJ databases">
        <authorList>
            <person name="Corre E."/>
            <person name="Pelletier E."/>
            <person name="Niang G."/>
            <person name="Scheremetjew M."/>
            <person name="Finn R."/>
            <person name="Kale V."/>
            <person name="Holt S."/>
            <person name="Cochrane G."/>
            <person name="Meng A."/>
            <person name="Brown T."/>
            <person name="Cohen L."/>
        </authorList>
    </citation>
    <scope>NUCLEOTIDE SEQUENCE</scope>
    <source>
        <strain evidence="2">308</strain>
    </source>
</reference>
<feature type="region of interest" description="Disordered" evidence="1">
    <location>
        <begin position="1"/>
        <end position="25"/>
    </location>
</feature>
<protein>
    <submittedName>
        <fullName evidence="2">Uncharacterized protein</fullName>
    </submittedName>
</protein>
<dbReference type="EMBL" id="HBFR01034610">
    <property type="protein sequence ID" value="CAD8898052.1"/>
    <property type="molecule type" value="Transcribed_RNA"/>
</dbReference>
<organism evidence="2">
    <name type="scientific">Corethron hystrix</name>
    <dbReference type="NCBI Taxonomy" id="216773"/>
    <lineage>
        <taxon>Eukaryota</taxon>
        <taxon>Sar</taxon>
        <taxon>Stramenopiles</taxon>
        <taxon>Ochrophyta</taxon>
        <taxon>Bacillariophyta</taxon>
        <taxon>Coscinodiscophyceae</taxon>
        <taxon>Corethrophycidae</taxon>
        <taxon>Corethrales</taxon>
        <taxon>Corethraceae</taxon>
        <taxon>Corethron</taxon>
    </lineage>
</organism>
<evidence type="ECO:0000256" key="1">
    <source>
        <dbReference type="SAM" id="MobiDB-lite"/>
    </source>
</evidence>
<feature type="compositionally biased region" description="Basic and acidic residues" evidence="1">
    <location>
        <begin position="74"/>
        <end position="99"/>
    </location>
</feature>
<accession>A0A7S1BU45</accession>
<proteinExistence type="predicted"/>
<dbReference type="AlphaFoldDB" id="A0A7S1BU45"/>
<sequence>MTPKKKYPRWISRYARGGPNEMSSISFYNSIDLSRSFDRNEEDEEDDTDTCSNSRLSTVYSTFDGATDEATERSVYDEFDSNCRDDYGSSSERQTDSDVGRTASQPKLLSQESIESKLSCILNDRRHEGEIYRSFSDDTGASASHSLDYKRFPLPSCNESVESRLSSLLKHPGKTKMPMIGENKSFARESSEDSRTLSHKLSLDSMVATDSYGRSFGSTYSSISTVLKQNMMTNVDRPDDYVLLFQREENNTSDTVSIPVHDEETTTLLDVCKRIDFDTGVFDVTQKGLTEMRLNTTINGTEVSFGRGKLARRTLKDFRELLGGHYLYSFKVNFVEPGF</sequence>
<evidence type="ECO:0000313" key="2">
    <source>
        <dbReference type="EMBL" id="CAD8898052.1"/>
    </source>
</evidence>
<feature type="region of interest" description="Disordered" evidence="1">
    <location>
        <begin position="74"/>
        <end position="108"/>
    </location>
</feature>
<name>A0A7S1BU45_9STRA</name>